<protein>
    <submittedName>
        <fullName evidence="1">DUF2589 domain-containing protein</fullName>
    </submittedName>
</protein>
<dbReference type="Pfam" id="PF11655">
    <property type="entry name" value="DUF2589"/>
    <property type="match status" value="1"/>
</dbReference>
<accession>A0A9D2JVQ7</accession>
<evidence type="ECO:0000313" key="2">
    <source>
        <dbReference type="Proteomes" id="UP000824055"/>
    </source>
</evidence>
<dbReference type="Proteomes" id="UP000824055">
    <property type="component" value="Unassembled WGS sequence"/>
</dbReference>
<comment type="caution">
    <text evidence="1">The sequence shown here is derived from an EMBL/GenBank/DDBJ whole genome shotgun (WGS) entry which is preliminary data.</text>
</comment>
<dbReference type="InterPro" id="IPR024510">
    <property type="entry name" value="DUF2589"/>
</dbReference>
<organism evidence="1 2">
    <name type="scientific">Candidatus Prevotella avicola</name>
    <dbReference type="NCBI Taxonomy" id="2838738"/>
    <lineage>
        <taxon>Bacteria</taxon>
        <taxon>Pseudomonadati</taxon>
        <taxon>Bacteroidota</taxon>
        <taxon>Bacteroidia</taxon>
        <taxon>Bacteroidales</taxon>
        <taxon>Prevotellaceae</taxon>
        <taxon>Prevotella</taxon>
    </lineage>
</organism>
<name>A0A9D2JVQ7_9BACT</name>
<reference evidence="1" key="2">
    <citation type="submission" date="2021-04" db="EMBL/GenBank/DDBJ databases">
        <authorList>
            <person name="Gilroy R."/>
        </authorList>
    </citation>
    <scope>NUCLEOTIDE SEQUENCE</scope>
    <source>
        <strain evidence="1">ChiHecec3B27-8219</strain>
    </source>
</reference>
<sequence length="200" mass="22240">MPTDGSKENRRAYMGEQGIDSLISAPLMAASKANAMMLIGQARFLLENCFTVEADGRRKPVMIEMVIQSGSLKTDEQNGSYSIASSELTFRVPLISLLPFNNLGVEQIKMDFGLDITSMRRGHTREEHAKQGKLSGVLKSDTILNGRISSHDRNGKGKRKRDHNHEAHLRVSVEMKSFPLPKGTQTLLDLYDRAIAPTQK</sequence>
<evidence type="ECO:0000313" key="1">
    <source>
        <dbReference type="EMBL" id="HIZ69395.1"/>
    </source>
</evidence>
<dbReference type="EMBL" id="DXBE01000044">
    <property type="protein sequence ID" value="HIZ69395.1"/>
    <property type="molecule type" value="Genomic_DNA"/>
</dbReference>
<proteinExistence type="predicted"/>
<gene>
    <name evidence="1" type="ORF">H9966_05855</name>
</gene>
<dbReference type="AlphaFoldDB" id="A0A9D2JVQ7"/>
<reference evidence="1" key="1">
    <citation type="journal article" date="2021" name="PeerJ">
        <title>Extensive microbial diversity within the chicken gut microbiome revealed by metagenomics and culture.</title>
        <authorList>
            <person name="Gilroy R."/>
            <person name="Ravi A."/>
            <person name="Getino M."/>
            <person name="Pursley I."/>
            <person name="Horton D.L."/>
            <person name="Alikhan N.F."/>
            <person name="Baker D."/>
            <person name="Gharbi K."/>
            <person name="Hall N."/>
            <person name="Watson M."/>
            <person name="Adriaenssens E.M."/>
            <person name="Foster-Nyarko E."/>
            <person name="Jarju S."/>
            <person name="Secka A."/>
            <person name="Antonio M."/>
            <person name="Oren A."/>
            <person name="Chaudhuri R.R."/>
            <person name="La Ragione R."/>
            <person name="Hildebrand F."/>
            <person name="Pallen M.J."/>
        </authorList>
    </citation>
    <scope>NUCLEOTIDE SEQUENCE</scope>
    <source>
        <strain evidence="1">ChiHecec3B27-8219</strain>
    </source>
</reference>